<dbReference type="OrthoDB" id="1466726at2"/>
<protein>
    <submittedName>
        <fullName evidence="2">Uncharacterized protein</fullName>
    </submittedName>
</protein>
<comment type="caution">
    <text evidence="2">The sequence shown here is derived from an EMBL/GenBank/DDBJ whole genome shotgun (WGS) entry which is preliminary data.</text>
</comment>
<dbReference type="EMBL" id="PQVF01000010">
    <property type="protein sequence ID" value="POY35625.1"/>
    <property type="molecule type" value="Genomic_DNA"/>
</dbReference>
<dbReference type="RefSeq" id="WP_103789898.1">
    <property type="nucleotide sequence ID" value="NZ_PQVF01000010.1"/>
</dbReference>
<feature type="chain" id="PRO_5015541037" evidence="1">
    <location>
        <begin position="21"/>
        <end position="491"/>
    </location>
</feature>
<proteinExistence type="predicted"/>
<dbReference type="Gene3D" id="1.25.40.10">
    <property type="entry name" value="Tetratricopeptide repeat domain"/>
    <property type="match status" value="1"/>
</dbReference>
<dbReference type="InterPro" id="IPR011990">
    <property type="entry name" value="TPR-like_helical_dom_sf"/>
</dbReference>
<feature type="signal peptide" evidence="1">
    <location>
        <begin position="1"/>
        <end position="20"/>
    </location>
</feature>
<dbReference type="InterPro" id="IPR019734">
    <property type="entry name" value="TPR_rpt"/>
</dbReference>
<accession>A0A2S4ZZ38</accession>
<dbReference type="AlphaFoldDB" id="A0A2S4ZZ38"/>
<organism evidence="2 3">
    <name type="scientific">Solitalea longa</name>
    <dbReference type="NCBI Taxonomy" id="2079460"/>
    <lineage>
        <taxon>Bacteria</taxon>
        <taxon>Pseudomonadati</taxon>
        <taxon>Bacteroidota</taxon>
        <taxon>Sphingobacteriia</taxon>
        <taxon>Sphingobacteriales</taxon>
        <taxon>Sphingobacteriaceae</taxon>
        <taxon>Solitalea</taxon>
    </lineage>
</organism>
<keyword evidence="1" id="KW-0732">Signal</keyword>
<keyword evidence="3" id="KW-1185">Reference proteome</keyword>
<gene>
    <name evidence="2" type="ORF">C3K47_14610</name>
</gene>
<evidence type="ECO:0000313" key="3">
    <source>
        <dbReference type="Proteomes" id="UP000236893"/>
    </source>
</evidence>
<reference evidence="2 3" key="1">
    <citation type="submission" date="2018-01" db="EMBL/GenBank/DDBJ databases">
        <authorList>
            <person name="Gaut B.S."/>
            <person name="Morton B.R."/>
            <person name="Clegg M.T."/>
            <person name="Duvall M.R."/>
        </authorList>
    </citation>
    <scope>NUCLEOTIDE SEQUENCE [LARGE SCALE GENOMIC DNA]</scope>
    <source>
        <strain evidence="2 3">HR-AV</strain>
    </source>
</reference>
<sequence>MKKFFAVVFFLLAFAGSSKANFDFNANCTEAYKLILALKLDQAKTLIEKEKKSHPANSIISLLENYVDFYTIFTTENESDFDRLKSKKSARLRRIEKDDERSPYYLFCQAEINIQWALTRARFGEYYTAALEINRAYGYLKENATKFPQFWPNNKNLGILNIVLGNAPSGLRTVLNTFGINADIKTGVNMMEQALTQLPASDYSFFYDETALYLSYVLNDIVGDENAYAKTLKYLKPISDSCLLKSFVQGYICMKTAHNNEAISIFSARPSGGSYAPFKHIEYLLATAKLNRMDDDANLFFQKYLTNYKGSFNIKDSYMRLAWCGLLEGDLKKYQQNMTLVKSKGFDYNDKDKHALKEAEQGVPDLYLLGARLLYDGGYYDRALNVLKSKKITEQISEKDKLEYSYRMGRIFDGMKDYDKAIQYYTQTINWGSGRQWYFAANSSLSLGKIYENQKNFAKAKQYYQLCLDMKGHEYKNGIDAKAKAGIKRLK</sequence>
<evidence type="ECO:0000313" key="2">
    <source>
        <dbReference type="EMBL" id="POY35625.1"/>
    </source>
</evidence>
<dbReference type="Proteomes" id="UP000236893">
    <property type="component" value="Unassembled WGS sequence"/>
</dbReference>
<name>A0A2S4ZZ38_9SPHI</name>
<evidence type="ECO:0000256" key="1">
    <source>
        <dbReference type="SAM" id="SignalP"/>
    </source>
</evidence>
<dbReference type="Pfam" id="PF13181">
    <property type="entry name" value="TPR_8"/>
    <property type="match status" value="2"/>
</dbReference>
<dbReference type="SUPFAM" id="SSF48452">
    <property type="entry name" value="TPR-like"/>
    <property type="match status" value="1"/>
</dbReference>
<dbReference type="SMART" id="SM00028">
    <property type="entry name" value="TPR"/>
    <property type="match status" value="2"/>
</dbReference>